<sequence length="136" mass="14339">MTRPPGSHRPRPTITVMPLQRPLTLALLCCACGAVPGLALAQAAVAASAPAARVVQENQPTTRGEPAVKRSVIEDDNARVEELRVRGAVQSIKVQPKGPVKAEYEVLPIDAGRDSAEGPSSAKGGAGRRVWRVLTF</sequence>
<evidence type="ECO:0000313" key="4">
    <source>
        <dbReference type="Proteomes" id="UP000000366"/>
    </source>
</evidence>
<name>A2SEW9_METPP</name>
<feature type="signal peptide" evidence="2">
    <location>
        <begin position="1"/>
        <end position="41"/>
    </location>
</feature>
<keyword evidence="4" id="KW-1185">Reference proteome</keyword>
<dbReference type="HOGENOM" id="CLU_1873014_0_0_4"/>
<dbReference type="eggNOG" id="ENOG503361Z">
    <property type="taxonomic scope" value="Bacteria"/>
</dbReference>
<evidence type="ECO:0008006" key="5">
    <source>
        <dbReference type="Google" id="ProtNLM"/>
    </source>
</evidence>
<dbReference type="Proteomes" id="UP000000366">
    <property type="component" value="Chromosome"/>
</dbReference>
<evidence type="ECO:0000256" key="2">
    <source>
        <dbReference type="SAM" id="SignalP"/>
    </source>
</evidence>
<gene>
    <name evidence="3" type="ordered locus">Mpe_A1147</name>
</gene>
<feature type="chain" id="PRO_5002646352" description="DUF2782 domain-containing protein" evidence="2">
    <location>
        <begin position="42"/>
        <end position="136"/>
    </location>
</feature>
<proteinExistence type="predicted"/>
<keyword evidence="2" id="KW-0732">Signal</keyword>
<protein>
    <recommendedName>
        <fullName evidence="5">DUF2782 domain-containing protein</fullName>
    </recommendedName>
</protein>
<dbReference type="EMBL" id="CP000555">
    <property type="protein sequence ID" value="ABM94108.1"/>
    <property type="molecule type" value="Genomic_DNA"/>
</dbReference>
<feature type="region of interest" description="Disordered" evidence="1">
    <location>
        <begin position="52"/>
        <end position="73"/>
    </location>
</feature>
<evidence type="ECO:0000313" key="3">
    <source>
        <dbReference type="EMBL" id="ABM94108.1"/>
    </source>
</evidence>
<accession>A2SEW9</accession>
<dbReference type="STRING" id="420662.Mpe_A1147"/>
<dbReference type="AlphaFoldDB" id="A2SEW9"/>
<evidence type="ECO:0000256" key="1">
    <source>
        <dbReference type="SAM" id="MobiDB-lite"/>
    </source>
</evidence>
<dbReference type="KEGG" id="mpt:Mpe_A1147"/>
<dbReference type="Gene3D" id="2.20.130.30">
    <property type="entry name" value="Protein of unknown function DUF2782"/>
    <property type="match status" value="1"/>
</dbReference>
<organism evidence="3 4">
    <name type="scientific">Methylibium petroleiphilum (strain ATCC BAA-1232 / LMG 22953 / PM1)</name>
    <dbReference type="NCBI Taxonomy" id="420662"/>
    <lineage>
        <taxon>Bacteria</taxon>
        <taxon>Pseudomonadati</taxon>
        <taxon>Pseudomonadota</taxon>
        <taxon>Betaproteobacteria</taxon>
        <taxon>Burkholderiales</taxon>
        <taxon>Sphaerotilaceae</taxon>
        <taxon>Methylibium</taxon>
    </lineage>
</organism>
<reference evidence="3 4" key="1">
    <citation type="journal article" date="2007" name="J. Bacteriol.">
        <title>Whole-genome analysis of the methyl tert-butyl ether-degrading beta-proteobacterium Methylibium petroleiphilum PM1.</title>
        <authorList>
            <person name="Kane S.R."/>
            <person name="Chakicherla A.Y."/>
            <person name="Chain P.S.G."/>
            <person name="Schmidt R."/>
            <person name="Shin M.W."/>
            <person name="Legler T.C."/>
            <person name="Scow K.M."/>
            <person name="Larimer F.W."/>
            <person name="Lucas S.M."/>
            <person name="Richardson P.M."/>
            <person name="Hristova K.R."/>
        </authorList>
    </citation>
    <scope>NUCLEOTIDE SEQUENCE [LARGE SCALE GENOMIC DNA]</scope>
    <source>
        <strain evidence="4">ATCC BAA-1232 / LMG 22953 / PM1</strain>
    </source>
</reference>